<dbReference type="Proteomes" id="UP000808146">
    <property type="component" value="Unassembled WGS sequence"/>
</dbReference>
<accession>A0A9D7LUN9</accession>
<reference evidence="7" key="1">
    <citation type="submission" date="2020-10" db="EMBL/GenBank/DDBJ databases">
        <title>Connecting structure to function with the recovery of over 1000 high-quality activated sludge metagenome-assembled genomes encoding full-length rRNA genes using long-read sequencing.</title>
        <authorList>
            <person name="Singleton C.M."/>
            <person name="Petriglieri F."/>
            <person name="Kristensen J.M."/>
            <person name="Kirkegaard R.H."/>
            <person name="Michaelsen T.Y."/>
            <person name="Andersen M.H."/>
            <person name="Karst S.M."/>
            <person name="Dueholm M.S."/>
            <person name="Nielsen P.H."/>
            <person name="Albertsen M."/>
        </authorList>
    </citation>
    <scope>NUCLEOTIDE SEQUENCE</scope>
    <source>
        <strain evidence="7">OdNE_18-Q3-R46-58_BAT3C.305</strain>
    </source>
</reference>
<evidence type="ECO:0000313" key="7">
    <source>
        <dbReference type="EMBL" id="MBK8891493.1"/>
    </source>
</evidence>
<evidence type="ECO:0000313" key="8">
    <source>
        <dbReference type="Proteomes" id="UP000808146"/>
    </source>
</evidence>
<dbReference type="Gene3D" id="3.60.120.10">
    <property type="entry name" value="Anthranilate synthase"/>
    <property type="match status" value="1"/>
</dbReference>
<dbReference type="EC" id="5.4.4.2" evidence="3"/>
<evidence type="ECO:0000256" key="2">
    <source>
        <dbReference type="ARBA" id="ARBA00005297"/>
    </source>
</evidence>
<evidence type="ECO:0000259" key="6">
    <source>
        <dbReference type="Pfam" id="PF00425"/>
    </source>
</evidence>
<protein>
    <recommendedName>
        <fullName evidence="3">isochorismate synthase</fullName>
        <ecNumber evidence="3">5.4.4.2</ecNumber>
    </recommendedName>
    <alternativeName>
        <fullName evidence="5">Isochorismate mutase</fullName>
    </alternativeName>
</protein>
<comment type="catalytic activity">
    <reaction evidence="1">
        <text>chorismate = isochorismate</text>
        <dbReference type="Rhea" id="RHEA:18985"/>
        <dbReference type="ChEBI" id="CHEBI:29748"/>
        <dbReference type="ChEBI" id="CHEBI:29780"/>
        <dbReference type="EC" id="5.4.4.2"/>
    </reaction>
</comment>
<dbReference type="PANTHER" id="PTHR42839:SF2">
    <property type="entry name" value="ISOCHORISMATE SYNTHASE ENTC"/>
    <property type="match status" value="1"/>
</dbReference>
<keyword evidence="4" id="KW-0413">Isomerase</keyword>
<dbReference type="GO" id="GO:0008909">
    <property type="term" value="F:isochorismate synthase activity"/>
    <property type="evidence" value="ECO:0007669"/>
    <property type="project" value="UniProtKB-EC"/>
</dbReference>
<name>A0A9D7LUN9_9RHOO</name>
<dbReference type="NCBIfam" id="TIGR00543">
    <property type="entry name" value="isochor_syn"/>
    <property type="match status" value="1"/>
</dbReference>
<dbReference type="InterPro" id="IPR005801">
    <property type="entry name" value="ADC_synthase"/>
</dbReference>
<proteinExistence type="inferred from homology"/>
<dbReference type="PANTHER" id="PTHR42839">
    <property type="entry name" value="ISOCHORISMATE SYNTHASE ENTC"/>
    <property type="match status" value="1"/>
</dbReference>
<dbReference type="InterPro" id="IPR015890">
    <property type="entry name" value="Chorismate_C"/>
</dbReference>
<dbReference type="AlphaFoldDB" id="A0A9D7LUN9"/>
<evidence type="ECO:0000256" key="5">
    <source>
        <dbReference type="ARBA" id="ARBA00041564"/>
    </source>
</evidence>
<dbReference type="SUPFAM" id="SSF56322">
    <property type="entry name" value="ADC synthase"/>
    <property type="match status" value="1"/>
</dbReference>
<sequence>MIGTLRRRLADPALLAQLQALATGAPPSAPVSLSIELGRRTTDWLAALPAAAPFWYQARPAQASHRLGIGHALQVSSLGMNRFAALDIAFSGLCDIWRHNGPALTFCGFAFDENSQAPLPNALLAIPAILLEASDGRCQATFSTPAGKIPQAVAGWLKLLASPARPAHYRLLPARDHALADRAWIARVRAALRDIDRGQIDKIVLARSRHRDADAPIAAGRLLSALIEQQPDAMIYACGNRESTFLGATPERLINLAGQRLTADAMAGTAWSGSLALDAPKNRHEQALVSQAIVAALERFCVESPQRGPVNIRAAGEISHLRSTITGIAKPDTTIFDLVRALHPTPAVGGSPAAAAAGWLSRHGEARSGWYSGGFGTLDPGGDGEFYVALRSALITGRHIELHAGAGIVAGSDPELEFAETDAKIGTLLAALLAHPAGDRNACG</sequence>
<dbReference type="EMBL" id="JADKBR010000017">
    <property type="protein sequence ID" value="MBK8891493.1"/>
    <property type="molecule type" value="Genomic_DNA"/>
</dbReference>
<gene>
    <name evidence="7" type="ORF">IPN75_14530</name>
</gene>
<feature type="domain" description="Chorismate-utilising enzyme C-terminal" evidence="6">
    <location>
        <begin position="182"/>
        <end position="424"/>
    </location>
</feature>
<evidence type="ECO:0000256" key="4">
    <source>
        <dbReference type="ARBA" id="ARBA00023235"/>
    </source>
</evidence>
<dbReference type="InterPro" id="IPR004561">
    <property type="entry name" value="IsoChor_synthase"/>
</dbReference>
<comment type="caution">
    <text evidence="7">The sequence shown here is derived from an EMBL/GenBank/DDBJ whole genome shotgun (WGS) entry which is preliminary data.</text>
</comment>
<organism evidence="7 8">
    <name type="scientific">Candidatus Dechloromonas phosphorivorans</name>
    <dbReference type="NCBI Taxonomy" id="2899244"/>
    <lineage>
        <taxon>Bacteria</taxon>
        <taxon>Pseudomonadati</taxon>
        <taxon>Pseudomonadota</taxon>
        <taxon>Betaproteobacteria</taxon>
        <taxon>Rhodocyclales</taxon>
        <taxon>Azonexaceae</taxon>
        <taxon>Dechloromonas</taxon>
    </lineage>
</organism>
<evidence type="ECO:0000256" key="1">
    <source>
        <dbReference type="ARBA" id="ARBA00000799"/>
    </source>
</evidence>
<comment type="similarity">
    <text evidence="2">Belongs to the isochorismate synthase family.</text>
</comment>
<dbReference type="Pfam" id="PF00425">
    <property type="entry name" value="Chorismate_bind"/>
    <property type="match status" value="1"/>
</dbReference>
<evidence type="ECO:0000256" key="3">
    <source>
        <dbReference type="ARBA" id="ARBA00012824"/>
    </source>
</evidence>